<dbReference type="Pfam" id="PF16858">
    <property type="entry name" value="CNDH2_C"/>
    <property type="match status" value="1"/>
</dbReference>
<keyword evidence="3" id="KW-0539">Nucleus</keyword>
<feature type="region of interest" description="Disordered" evidence="4">
    <location>
        <begin position="473"/>
        <end position="495"/>
    </location>
</feature>
<dbReference type="AlphaFoldDB" id="A0A1B0DD24"/>
<evidence type="ECO:0000256" key="1">
    <source>
        <dbReference type="ARBA" id="ARBA00004123"/>
    </source>
</evidence>
<evidence type="ECO:0000259" key="6">
    <source>
        <dbReference type="Pfam" id="PF16858"/>
    </source>
</evidence>
<dbReference type="Pfam" id="PF06278">
    <property type="entry name" value="CNDH2_N"/>
    <property type="match status" value="1"/>
</dbReference>
<keyword evidence="8" id="KW-1185">Reference proteome</keyword>
<dbReference type="VEuPathDB" id="VectorBase:PPAPM1_002302"/>
<dbReference type="GO" id="GO:0051306">
    <property type="term" value="P:mitotic sister chromatid separation"/>
    <property type="evidence" value="ECO:0007669"/>
    <property type="project" value="TreeGrafter"/>
</dbReference>
<dbReference type="InterPro" id="IPR009378">
    <property type="entry name" value="H2_N"/>
</dbReference>
<dbReference type="GO" id="GO:0003682">
    <property type="term" value="F:chromatin binding"/>
    <property type="evidence" value="ECO:0007669"/>
    <property type="project" value="TreeGrafter"/>
</dbReference>
<dbReference type="GO" id="GO:0000796">
    <property type="term" value="C:condensin complex"/>
    <property type="evidence" value="ECO:0007669"/>
    <property type="project" value="TreeGrafter"/>
</dbReference>
<dbReference type="InterPro" id="IPR031737">
    <property type="entry name" value="CNDH2_C"/>
</dbReference>
<comment type="similarity">
    <text evidence="2">Belongs to the CND2 H2 (condensin-2 subunit 2) family.</text>
</comment>
<dbReference type="GO" id="GO:0005634">
    <property type="term" value="C:nucleus"/>
    <property type="evidence" value="ECO:0007669"/>
    <property type="project" value="UniProtKB-SubCell"/>
</dbReference>
<dbReference type="EnsemblMetazoa" id="PPAI005795-RA">
    <property type="protein sequence ID" value="PPAI005795-PA"/>
    <property type="gene ID" value="PPAI005795"/>
</dbReference>
<feature type="domain" description="Condensin-2 complex subunit H2 C-terminal" evidence="6">
    <location>
        <begin position="579"/>
        <end position="699"/>
    </location>
</feature>
<evidence type="ECO:0008006" key="9">
    <source>
        <dbReference type="Google" id="ProtNLM"/>
    </source>
</evidence>
<evidence type="ECO:0000256" key="4">
    <source>
        <dbReference type="SAM" id="MobiDB-lite"/>
    </source>
</evidence>
<name>A0A1B0DD24_PHLPP</name>
<comment type="subcellular location">
    <subcellularLocation>
        <location evidence="1">Nucleus</location>
    </subcellularLocation>
</comment>
<feature type="compositionally biased region" description="Basic residues" evidence="4">
    <location>
        <begin position="725"/>
        <end position="735"/>
    </location>
</feature>
<protein>
    <recommendedName>
        <fullName evidence="9">Condensin-2 complex subunit H2 C-terminal domain-containing protein</fullName>
    </recommendedName>
</protein>
<dbReference type="PANTHER" id="PTHR14324">
    <property type="entry name" value="CONDENSIN-2 COMPLEX SUBUNIT H2"/>
    <property type="match status" value="1"/>
</dbReference>
<evidence type="ECO:0000256" key="2">
    <source>
        <dbReference type="ARBA" id="ARBA00007844"/>
    </source>
</evidence>
<evidence type="ECO:0000256" key="3">
    <source>
        <dbReference type="ARBA" id="ARBA00023242"/>
    </source>
</evidence>
<dbReference type="Proteomes" id="UP000092462">
    <property type="component" value="Unassembled WGS sequence"/>
</dbReference>
<dbReference type="GO" id="GO:0010032">
    <property type="term" value="P:meiotic chromosome condensation"/>
    <property type="evidence" value="ECO:0007669"/>
    <property type="project" value="TreeGrafter"/>
</dbReference>
<reference evidence="7" key="1">
    <citation type="submission" date="2022-08" db="UniProtKB">
        <authorList>
            <consortium name="EnsemblMetazoa"/>
        </authorList>
    </citation>
    <scope>IDENTIFICATION</scope>
    <source>
        <strain evidence="7">Israel</strain>
    </source>
</reference>
<sequence length="735" mass="84385">MSRDVGTSRELSASEITQLFIETAQKIDKCFDFEVAKWLERYQELRKQPNFPEAALLIINAAQIYGRKVDYLEEIILNIARESEARKNAEKNKKRGVEGEEMGKRKRLKRFRPETLCEKFHCVEYVVKEFKSLPAASLCEKVVRKARCQGGMTYEEEFGMWTLRKDAKGKKGPRRRLEMEEEELCSNYTSFGESHIFDYDGEDIVGRRRDFKVFSGHIDAENQAIGNDINLRKYYKRGEIIETACPEASNLEDCSLMNPVTVQVPEIREKESMENFGNNLLVQELPDLPPPSPNILLSDDEGIGMSHNTIQLSDLNEKDWNMLSPNVELVDIMEHVKDVPTTEFTVDSSLTNLLGIDRAYLTHPEDFYLPLNLFEQKSIVELNFLKISEKKLRSKCLFSLPKEWLAEWRLAKRPPPPIPPIPRVFRLDQSLQNIPTPPATPEPDDPEEFRGFDESEIADLSLSNSRIFSSTINPEKSFPISPPKQPRMSADSGIQSPPHTMDILDSILEENTSQIISSESGYGSLLRSLDESDVPETPEKSKQDSLILPNATLESSPELQLSDHQMNLQRIAAEEHRQRVEDMKRMTDKVNRWHEYLKPILRLSQSRGHFDIHAYGTEILDVVNPQKNPTLPTDRQVSLGEIMEMKKDPRLLPRYFLSMLQLINSNNISIQAKKDINSVTKLHDIHIKFKSAERHHEELSEGLNFQKGEQKRKRSPSDGEMSKNGQKKHRKGAVS</sequence>
<dbReference type="EMBL" id="AJVK01014307">
    <property type="status" value="NOT_ANNOTATED_CDS"/>
    <property type="molecule type" value="Genomic_DNA"/>
</dbReference>
<proteinExistence type="inferred from homology"/>
<evidence type="ECO:0000313" key="8">
    <source>
        <dbReference type="Proteomes" id="UP000092462"/>
    </source>
</evidence>
<accession>A0A1B0DD24</accession>
<dbReference type="VEuPathDB" id="VectorBase:PPAI005795"/>
<organism evidence="7 8">
    <name type="scientific">Phlebotomus papatasi</name>
    <name type="common">Sandfly</name>
    <dbReference type="NCBI Taxonomy" id="29031"/>
    <lineage>
        <taxon>Eukaryota</taxon>
        <taxon>Metazoa</taxon>
        <taxon>Ecdysozoa</taxon>
        <taxon>Arthropoda</taxon>
        <taxon>Hexapoda</taxon>
        <taxon>Insecta</taxon>
        <taxon>Pterygota</taxon>
        <taxon>Neoptera</taxon>
        <taxon>Endopterygota</taxon>
        <taxon>Diptera</taxon>
        <taxon>Nematocera</taxon>
        <taxon>Psychodoidea</taxon>
        <taxon>Psychodidae</taxon>
        <taxon>Phlebotomus</taxon>
        <taxon>Phlebotomus</taxon>
    </lineage>
</organism>
<evidence type="ECO:0000259" key="5">
    <source>
        <dbReference type="Pfam" id="PF06278"/>
    </source>
</evidence>
<evidence type="ECO:0000313" key="7">
    <source>
        <dbReference type="EnsemblMetazoa" id="PPAI005795-PA"/>
    </source>
</evidence>
<dbReference type="InterPro" id="IPR031739">
    <property type="entry name" value="Ncaph2"/>
</dbReference>
<dbReference type="PANTHER" id="PTHR14324:SF3">
    <property type="entry name" value="CONDENSIN-2 COMPLEX SUBUNIT H2"/>
    <property type="match status" value="1"/>
</dbReference>
<feature type="region of interest" description="Disordered" evidence="4">
    <location>
        <begin position="697"/>
        <end position="735"/>
    </location>
</feature>
<feature type="domain" description="Condensin II complex subunit H2 N-terminal" evidence="5">
    <location>
        <begin position="43"/>
        <end position="97"/>
    </location>
</feature>